<reference evidence="5" key="1">
    <citation type="submission" date="2016-01" db="EMBL/GenBank/DDBJ databases">
        <authorList>
            <person name="Mitreva M."/>
            <person name="Pepin K.H."/>
            <person name="Mihindukulasuriya K.A."/>
            <person name="Fulton R."/>
            <person name="Fronick C."/>
            <person name="O'Laughlin M."/>
            <person name="Miner T."/>
            <person name="Herter B."/>
            <person name="Rosa B.A."/>
            <person name="Cordes M."/>
            <person name="Tomlinson C."/>
            <person name="Wollam A."/>
            <person name="Palsikar V.B."/>
            <person name="Mardis E.R."/>
            <person name="Wilson R.K."/>
        </authorList>
    </citation>
    <scope>NUCLEOTIDE SEQUENCE [LARGE SCALE GENOMIC DNA]</scope>
    <source>
        <strain evidence="5">DNF00729</strain>
    </source>
</reference>
<comment type="function">
    <text evidence="2 3">Might take part in the signal recognition particle (SRP) pathway. This is inferred from the conservation of its genetic proximity to ftsY/ffh. May be a regulatory protein.</text>
</comment>
<dbReference type="Gene3D" id="1.10.10.10">
    <property type="entry name" value="Winged helix-like DNA-binding domain superfamily/Winged helix DNA-binding domain"/>
    <property type="match status" value="1"/>
</dbReference>
<dbReference type="HAMAP" id="MF_00245">
    <property type="entry name" value="UPF0122"/>
    <property type="match status" value="1"/>
</dbReference>
<evidence type="ECO:0000256" key="3">
    <source>
        <dbReference type="HAMAP-Rule" id="MF_00245"/>
    </source>
</evidence>
<dbReference type="AlphaFoldDB" id="A0A134ABG7"/>
<dbReference type="NCBIfam" id="NF045758">
    <property type="entry name" value="YlxM"/>
    <property type="match status" value="1"/>
</dbReference>
<dbReference type="PANTHER" id="PTHR40083">
    <property type="entry name" value="UPF0122 PROTEIN CBO2450/CLC_2298"/>
    <property type="match status" value="1"/>
</dbReference>
<evidence type="ECO:0000256" key="2">
    <source>
        <dbReference type="ARBA" id="ARBA00024764"/>
    </source>
</evidence>
<proteinExistence type="inferred from homology"/>
<dbReference type="Pfam" id="PF04297">
    <property type="entry name" value="UPF0122"/>
    <property type="match status" value="1"/>
</dbReference>
<sequence length="123" mass="14431">MGVIMDKTIHINVLLDLYDQLLSEKQKQVMDLYYREDYSLNEISDIVNTSKQAVSENIKRGEAALTAFEESLRLAEKNHKWEEDAKYIQRELDELKAFSDDPAFLKLIHSIKSRIDKEGYYDI</sequence>
<dbReference type="PATRIC" id="fig|755172.3.peg.1476"/>
<dbReference type="Proteomes" id="UP000070442">
    <property type="component" value="Unassembled WGS sequence"/>
</dbReference>
<dbReference type="InterPro" id="IPR013324">
    <property type="entry name" value="RNA_pol_sigma_r3/r4-like"/>
</dbReference>
<organism evidence="4 5">
    <name type="scientific">Aedoeadaptatus coxii</name>
    <dbReference type="NCBI Taxonomy" id="755172"/>
    <lineage>
        <taxon>Bacteria</taxon>
        <taxon>Bacillati</taxon>
        <taxon>Bacillota</taxon>
        <taxon>Tissierellia</taxon>
        <taxon>Tissierellales</taxon>
        <taxon>Peptoniphilaceae</taxon>
        <taxon>Aedoeadaptatus</taxon>
    </lineage>
</organism>
<dbReference type="STRING" id="755172.HMPREF1863_01516"/>
<accession>A0A134ABG7</accession>
<comment type="caution">
    <text evidence="4">The sequence shown here is derived from an EMBL/GenBank/DDBJ whole genome shotgun (WGS) entry which is preliminary data.</text>
</comment>
<dbReference type="SUPFAM" id="SSF88659">
    <property type="entry name" value="Sigma3 and sigma4 domains of RNA polymerase sigma factors"/>
    <property type="match status" value="1"/>
</dbReference>
<evidence type="ECO:0000313" key="5">
    <source>
        <dbReference type="Proteomes" id="UP000070442"/>
    </source>
</evidence>
<keyword evidence="5" id="KW-1185">Reference proteome</keyword>
<dbReference type="PANTHER" id="PTHR40083:SF1">
    <property type="entry name" value="UPF0122 PROTEIN YLXM"/>
    <property type="match status" value="1"/>
</dbReference>
<dbReference type="OrthoDB" id="6392at2"/>
<dbReference type="InterPro" id="IPR007394">
    <property type="entry name" value="UPF0122"/>
</dbReference>
<dbReference type="InterPro" id="IPR036388">
    <property type="entry name" value="WH-like_DNA-bd_sf"/>
</dbReference>
<name>A0A134ABG7_9FIRM</name>
<protein>
    <recommendedName>
        <fullName evidence="3">UPF0122 protein HMPREF1863_01516</fullName>
    </recommendedName>
</protein>
<evidence type="ECO:0000313" key="4">
    <source>
        <dbReference type="EMBL" id="KXB65008.1"/>
    </source>
</evidence>
<dbReference type="EMBL" id="LSDG01000045">
    <property type="protein sequence ID" value="KXB65008.1"/>
    <property type="molecule type" value="Genomic_DNA"/>
</dbReference>
<gene>
    <name evidence="4" type="ORF">HMPREF1863_01516</name>
</gene>
<dbReference type="InterPro" id="IPR054831">
    <property type="entry name" value="UPF0122_fam_protein"/>
</dbReference>
<comment type="similarity">
    <text evidence="1 3">Belongs to the UPF0122 family.</text>
</comment>
<evidence type="ECO:0000256" key="1">
    <source>
        <dbReference type="ARBA" id="ARBA00008720"/>
    </source>
</evidence>